<sequence>MSSGNFILPLLHQTMRNDKMQHQVFRSDLYTLTLYGKSIRFLQGYFQVGQLFHCSV</sequence>
<proteinExistence type="predicted"/>
<dbReference type="EMBL" id="AGNK02000241">
    <property type="status" value="NOT_ANNOTATED_CDS"/>
    <property type="molecule type" value="Genomic_DNA"/>
</dbReference>
<dbReference type="AlphaFoldDB" id="K3Z1L6"/>
<dbReference type="Gramene" id="KQL29418">
    <property type="protein sequence ID" value="KQL29418"/>
    <property type="gene ID" value="SETIT_020434mg"/>
</dbReference>
<evidence type="ECO:0000313" key="1">
    <source>
        <dbReference type="EnsemblPlants" id="KQL29418"/>
    </source>
</evidence>
<dbReference type="EnsemblPlants" id="KQL29418">
    <property type="protein sequence ID" value="KQL29418"/>
    <property type="gene ID" value="SETIT_020434mg"/>
</dbReference>
<dbReference type="HOGENOM" id="CLU_3017828_0_0_1"/>
<name>K3Z1L6_SETIT</name>
<protein>
    <submittedName>
        <fullName evidence="1">Uncharacterized protein</fullName>
    </submittedName>
</protein>
<reference evidence="1" key="2">
    <citation type="submission" date="2018-08" db="UniProtKB">
        <authorList>
            <consortium name="EnsemblPlants"/>
        </authorList>
    </citation>
    <scope>IDENTIFICATION</scope>
    <source>
        <strain evidence="1">Yugu1</strain>
    </source>
</reference>
<organism evidence="1 2">
    <name type="scientific">Setaria italica</name>
    <name type="common">Foxtail millet</name>
    <name type="synonym">Panicum italicum</name>
    <dbReference type="NCBI Taxonomy" id="4555"/>
    <lineage>
        <taxon>Eukaryota</taxon>
        <taxon>Viridiplantae</taxon>
        <taxon>Streptophyta</taxon>
        <taxon>Embryophyta</taxon>
        <taxon>Tracheophyta</taxon>
        <taxon>Spermatophyta</taxon>
        <taxon>Magnoliopsida</taxon>
        <taxon>Liliopsida</taxon>
        <taxon>Poales</taxon>
        <taxon>Poaceae</taxon>
        <taxon>PACMAD clade</taxon>
        <taxon>Panicoideae</taxon>
        <taxon>Panicodae</taxon>
        <taxon>Paniceae</taxon>
        <taxon>Cenchrinae</taxon>
        <taxon>Setaria</taxon>
    </lineage>
</organism>
<dbReference type="Proteomes" id="UP000004995">
    <property type="component" value="Unassembled WGS sequence"/>
</dbReference>
<evidence type="ECO:0000313" key="2">
    <source>
        <dbReference type="Proteomes" id="UP000004995"/>
    </source>
</evidence>
<dbReference type="InParanoid" id="K3Z1L6"/>
<reference evidence="2" key="1">
    <citation type="journal article" date="2012" name="Nat. Biotechnol.">
        <title>Reference genome sequence of the model plant Setaria.</title>
        <authorList>
            <person name="Bennetzen J.L."/>
            <person name="Schmutz J."/>
            <person name="Wang H."/>
            <person name="Percifield R."/>
            <person name="Hawkins J."/>
            <person name="Pontaroli A.C."/>
            <person name="Estep M."/>
            <person name="Feng L."/>
            <person name="Vaughn J.N."/>
            <person name="Grimwood J."/>
            <person name="Jenkins J."/>
            <person name="Barry K."/>
            <person name="Lindquist E."/>
            <person name="Hellsten U."/>
            <person name="Deshpande S."/>
            <person name="Wang X."/>
            <person name="Wu X."/>
            <person name="Mitros T."/>
            <person name="Triplett J."/>
            <person name="Yang X."/>
            <person name="Ye C.Y."/>
            <person name="Mauro-Herrera M."/>
            <person name="Wang L."/>
            <person name="Li P."/>
            <person name="Sharma M."/>
            <person name="Sharma R."/>
            <person name="Ronald P.C."/>
            <person name="Panaud O."/>
            <person name="Kellogg E.A."/>
            <person name="Brutnell T.P."/>
            <person name="Doust A.N."/>
            <person name="Tuskan G.A."/>
            <person name="Rokhsar D."/>
            <person name="Devos K.M."/>
        </authorList>
    </citation>
    <scope>NUCLEOTIDE SEQUENCE [LARGE SCALE GENOMIC DNA]</scope>
    <source>
        <strain evidence="2">cv. Yugu1</strain>
    </source>
</reference>
<keyword evidence="2" id="KW-1185">Reference proteome</keyword>
<accession>K3Z1L6</accession>